<keyword evidence="1" id="KW-1133">Transmembrane helix</keyword>
<dbReference type="RefSeq" id="WP_114190702.1">
    <property type="nucleotide sequence ID" value="NZ_CP029295.1"/>
</dbReference>
<name>A0A2Z5IPN1_9BACT</name>
<evidence type="ECO:0000313" key="2">
    <source>
        <dbReference type="EMBL" id="AXE60585.1"/>
    </source>
</evidence>
<protein>
    <submittedName>
        <fullName evidence="2">Uncharacterized protein</fullName>
    </submittedName>
</protein>
<accession>A0A2Z5IPN1</accession>
<organism evidence="2 3">
    <name type="scientific">[Mycoplasma] phocae</name>
    <dbReference type="NCBI Taxonomy" id="142651"/>
    <lineage>
        <taxon>Bacteria</taxon>
        <taxon>Bacillati</taxon>
        <taxon>Mycoplasmatota</taxon>
        <taxon>Mycoplasmoidales</taxon>
        <taxon>Metamycoplasmataceae</taxon>
        <taxon>Metamycoplasma</taxon>
    </lineage>
</organism>
<sequence length="1397" mass="166764">MTKSKLKKILWSGTIVVGAMSIATTVLLLLNNKQKANKRRVINLFNKLNDDENIKYFYGTKLNDANQLINQLNEKYDANLLTKVEKELNSLDETSQLIQKDSDIKGEALTPEQITKLELYWDKEYANAVESVKSENGYWFGLEEKHQNRINELILSEKNAKGKEKVNAREAFKKELINDSDLAKALVELKSKVNEYKSKIQDTIKPLKDESKVKKDLVVRLNTNNIKKLMDLLKDSENHKNTYDRILKTDYDLNVNIQDANVESWADKLQTANTIEKQYPYLIKNELNTNNFKILQISIIEKSQLDTNEVAYIEKDENLKIKKDNQFWLRFTYQVTFKEYAVDKEVQNKIYSLDYSVSNEQQTNFNDFKNNFKPYYDSLNIEEQYFTVNNKRYYKKHWMDQTLPLIQNQWVASKTKIANDWNEFKKEIIESDNYKEHSKDTLKSLAEYIDKTSNRFTLDQNEWKDDKNWTYKKYASNEKLVKDFTKSYDTWKNLLLNEKELKEKYEARKNDFKIDDIKDEEWKKTANDYVNSTNNKYEVNDKLFYYDRDQQIDNKSVLAYDLNVDQINNSNNFSKSIENQSFLKVLSEFVKSYDEWIMFYEKSADKKLIKKYFETESLFMWATNSREKIDRSEDVLNKFVKAIYTGTDFKNLEEKITIFLRKRKDIIDYIQKLDKTFEESKPQMSEFVLGDITKDISADEWENKKQIINSYISLYKLGEAKYNAEFKRLSDQDLDSSKIESLKNKNKYTFDFNSFLEISKQKENQSDKLDLLNAKYKTLYKNIQTFIDNKKIAREFKNSNYKEINYIHKHSDDWTLDYAKKYTTISDVEIDTNNENLVANGTNKYQVKDQNGLLWDIVNEEVISNNLTISYELIRKFDNDDQDLAFVENVKNNVAIESKFANFDSRLSLLKSNIELLENFINPNNYIYYGTDNEDEFFKDIFENYPIENLNKWKGNESSSSRYFNDSNLFGSIRNIKEKIIDRKDDSEYFYGIFNNKSDLDTFNNNFKSWVLKLQENQNNKWQKEFSERIFNILENTNKDQLISNVQDDYIEFDEAIVDKTVDSFITDKVKALDSIKEKYNHKYSDVNNAIKYDEYKSLLNFKMNSEFDYDRNVINVTLLNKKNEKIEMKISYRQALENSKQGQMVYKRLVRELNRLSFLMHRVFWHNRPINDQTNKNNQNNNYYDVNDAKLPIFGKYKFIYSNDFKYHPDFDQIPFSFIMPYQFIESPKQFYRDDKNQGFYDNGIREYLKFKENDWKKQIDFRKKLQERYNKAKNRLQNFNYDLIINNDLWDSNWETSPLPFGKIKEEWDYSHKGLKSYSLIPHSNGWESSIIPIFDGYGKPLTIENLVLHGDSPRYYLYILRTGLTLDGEIDKWDSTVYKFNQKYEDAIKKNNSI</sequence>
<evidence type="ECO:0000313" key="3">
    <source>
        <dbReference type="Proteomes" id="UP000252477"/>
    </source>
</evidence>
<gene>
    <name evidence="2" type="ORF">DA803_00545</name>
</gene>
<keyword evidence="1" id="KW-0812">Transmembrane</keyword>
<dbReference type="KEGG" id="mpho:DA803_00545"/>
<dbReference type="EMBL" id="CP029295">
    <property type="protein sequence ID" value="AXE60585.1"/>
    <property type="molecule type" value="Genomic_DNA"/>
</dbReference>
<keyword evidence="1" id="KW-0472">Membrane</keyword>
<evidence type="ECO:0000256" key="1">
    <source>
        <dbReference type="SAM" id="Phobius"/>
    </source>
</evidence>
<feature type="transmembrane region" description="Helical" evidence="1">
    <location>
        <begin position="9"/>
        <end position="30"/>
    </location>
</feature>
<proteinExistence type="predicted"/>
<keyword evidence="3" id="KW-1185">Reference proteome</keyword>
<dbReference type="Proteomes" id="UP000252477">
    <property type="component" value="Chromosome"/>
</dbReference>
<reference evidence="2 3" key="1">
    <citation type="submission" date="2018-05" db="EMBL/GenBank/DDBJ databases">
        <title>Annotation of the Mycoplasma phocidae genome.</title>
        <authorList>
            <person name="Brown D.R."/>
            <person name="Kutish G.F."/>
            <person name="Frasca S.Jr."/>
        </authorList>
    </citation>
    <scope>NUCLEOTIDE SEQUENCE [LARGE SCALE GENOMIC DNA]</scope>
    <source>
        <strain evidence="2 3">105</strain>
    </source>
</reference>